<feature type="domain" description="HAT C-terminal dimerisation" evidence="1">
    <location>
        <begin position="91"/>
        <end position="145"/>
    </location>
</feature>
<dbReference type="Pfam" id="PF05699">
    <property type="entry name" value="Dimer_Tnp_hAT"/>
    <property type="match status" value="1"/>
</dbReference>
<dbReference type="PANTHER" id="PTHR46880:SF8">
    <property type="entry name" value="E3 SUMO-PROTEIN LIGASE KIAA1586"/>
    <property type="match status" value="1"/>
</dbReference>
<evidence type="ECO:0000313" key="3">
    <source>
        <dbReference type="Proteomes" id="UP001160148"/>
    </source>
</evidence>
<reference evidence="2 3" key="1">
    <citation type="submission" date="2023-01" db="EMBL/GenBank/DDBJ databases">
        <authorList>
            <person name="Whitehead M."/>
        </authorList>
    </citation>
    <scope>NUCLEOTIDE SEQUENCE [LARGE SCALE GENOMIC DNA]</scope>
</reference>
<evidence type="ECO:0000313" key="2">
    <source>
        <dbReference type="EMBL" id="CAI6367444.1"/>
    </source>
</evidence>
<dbReference type="Proteomes" id="UP001160148">
    <property type="component" value="Unassembled WGS sequence"/>
</dbReference>
<organism evidence="2 3">
    <name type="scientific">Macrosiphum euphorbiae</name>
    <name type="common">potato aphid</name>
    <dbReference type="NCBI Taxonomy" id="13131"/>
    <lineage>
        <taxon>Eukaryota</taxon>
        <taxon>Metazoa</taxon>
        <taxon>Ecdysozoa</taxon>
        <taxon>Arthropoda</taxon>
        <taxon>Hexapoda</taxon>
        <taxon>Insecta</taxon>
        <taxon>Pterygota</taxon>
        <taxon>Neoptera</taxon>
        <taxon>Paraneoptera</taxon>
        <taxon>Hemiptera</taxon>
        <taxon>Sternorrhyncha</taxon>
        <taxon>Aphidomorpha</taxon>
        <taxon>Aphidoidea</taxon>
        <taxon>Aphididae</taxon>
        <taxon>Macrosiphini</taxon>
        <taxon>Macrosiphum</taxon>
    </lineage>
</organism>
<comment type="caution">
    <text evidence="2">The sequence shown here is derived from an EMBL/GenBank/DDBJ whole genome shotgun (WGS) entry which is preliminary data.</text>
</comment>
<name>A0AAV0XFM0_9HEMI</name>
<gene>
    <name evidence="2" type="ORF">MEUPH1_LOCUS21920</name>
</gene>
<evidence type="ECO:0000259" key="1">
    <source>
        <dbReference type="Pfam" id="PF05699"/>
    </source>
</evidence>
<keyword evidence="3" id="KW-1185">Reference proteome</keyword>
<dbReference type="InterPro" id="IPR012337">
    <property type="entry name" value="RNaseH-like_sf"/>
</dbReference>
<dbReference type="EMBL" id="CARXXK010000004">
    <property type="protein sequence ID" value="CAI6367444.1"/>
    <property type="molecule type" value="Genomic_DNA"/>
</dbReference>
<dbReference type="SUPFAM" id="SSF53098">
    <property type="entry name" value="Ribonuclease H-like"/>
    <property type="match status" value="1"/>
</dbReference>
<accession>A0AAV0XFM0</accession>
<proteinExistence type="predicted"/>
<dbReference type="InterPro" id="IPR008906">
    <property type="entry name" value="HATC_C_dom"/>
</dbReference>
<sequence>MYALDVPEDGNVTSALYVKKLNYGKPPIKRTIAAGIKRKRVQTDAGASTFKKEKHEKLSIAGSTYQRDVADDDYLNEVSAIRGFRDFKDLKDSSKIPTLNPLLTAISTIAVSSSECERSFSSMNNIITPKRNVLTSEHIASLVFISCVGPPVQLFKPDHYVKSWIKTGKRSAEETRCPKRDEHDIDHSYKHLWAYLNL</sequence>
<dbReference type="GO" id="GO:0046983">
    <property type="term" value="F:protein dimerization activity"/>
    <property type="evidence" value="ECO:0007669"/>
    <property type="project" value="InterPro"/>
</dbReference>
<dbReference type="AlphaFoldDB" id="A0AAV0XFM0"/>
<protein>
    <recommendedName>
        <fullName evidence="1">HAT C-terminal dimerisation domain-containing protein</fullName>
    </recommendedName>
</protein>
<dbReference type="PANTHER" id="PTHR46880">
    <property type="entry name" value="RAS-ASSOCIATING DOMAIN-CONTAINING PROTEIN"/>
    <property type="match status" value="1"/>
</dbReference>